<feature type="domain" description="DUF668" evidence="1">
    <location>
        <begin position="397"/>
        <end position="488"/>
    </location>
</feature>
<dbReference type="RefSeq" id="XP_015898682.3">
    <property type="nucleotide sequence ID" value="XM_016043196.4"/>
</dbReference>
<dbReference type="PANTHER" id="PTHR31371:SF4">
    <property type="entry name" value="DUF668 DOMAIN-CONTAINING PROTEIN"/>
    <property type="match status" value="1"/>
</dbReference>
<dbReference type="PANTHER" id="PTHR31371">
    <property type="entry name" value="BNAC09G50660D PROTEIN"/>
    <property type="match status" value="1"/>
</dbReference>
<dbReference type="Proteomes" id="UP001652623">
    <property type="component" value="Chromosome 11"/>
</dbReference>
<dbReference type="InterPro" id="IPR021864">
    <property type="entry name" value="DUF3475"/>
</dbReference>
<dbReference type="InterPro" id="IPR007700">
    <property type="entry name" value="DUF668"/>
</dbReference>
<dbReference type="Pfam" id="PF11961">
    <property type="entry name" value="DUF3475"/>
    <property type="match status" value="1"/>
</dbReference>
<dbReference type="GO" id="GO:0045927">
    <property type="term" value="P:positive regulation of growth"/>
    <property type="evidence" value="ECO:0007669"/>
    <property type="project" value="InterPro"/>
</dbReference>
<dbReference type="RefSeq" id="XP_015898681.3">
    <property type="nucleotide sequence ID" value="XM_016043195.4"/>
</dbReference>
<gene>
    <name evidence="4 5" type="primary">LOC107432128</name>
</gene>
<evidence type="ECO:0000313" key="5">
    <source>
        <dbReference type="RefSeq" id="XP_015898682.3"/>
    </source>
</evidence>
<organism evidence="4">
    <name type="scientific">Ziziphus jujuba</name>
    <name type="common">Chinese jujube</name>
    <name type="synonym">Ziziphus sativa</name>
    <dbReference type="NCBI Taxonomy" id="326968"/>
    <lineage>
        <taxon>Eukaryota</taxon>
        <taxon>Viridiplantae</taxon>
        <taxon>Streptophyta</taxon>
        <taxon>Embryophyta</taxon>
        <taxon>Tracheophyta</taxon>
        <taxon>Spermatophyta</taxon>
        <taxon>Magnoliopsida</taxon>
        <taxon>eudicotyledons</taxon>
        <taxon>Gunneridae</taxon>
        <taxon>Pentapetalae</taxon>
        <taxon>rosids</taxon>
        <taxon>fabids</taxon>
        <taxon>Rosales</taxon>
        <taxon>Rhamnaceae</taxon>
        <taxon>Paliureae</taxon>
        <taxon>Ziziphus</taxon>
    </lineage>
</organism>
<accession>A0A6P4AQD6</accession>
<evidence type="ECO:0000313" key="3">
    <source>
        <dbReference type="Proteomes" id="UP001652623"/>
    </source>
</evidence>
<evidence type="ECO:0000313" key="4">
    <source>
        <dbReference type="RefSeq" id="XP_015898681.3"/>
    </source>
</evidence>
<dbReference type="AlphaFoldDB" id="A0A6P4AQD6"/>
<protein>
    <submittedName>
        <fullName evidence="4 5">Protein PSK SIMULATOR 1</fullName>
    </submittedName>
</protein>
<evidence type="ECO:0000259" key="1">
    <source>
        <dbReference type="Pfam" id="PF05003"/>
    </source>
</evidence>
<reference evidence="4 5" key="1">
    <citation type="submission" date="2025-05" db="UniProtKB">
        <authorList>
            <consortium name="RefSeq"/>
        </authorList>
    </citation>
    <scope>IDENTIFICATION</scope>
    <source>
        <tissue evidence="4 5">Seedling</tissue>
    </source>
</reference>
<name>A0A6P4AQD6_ZIZJJ</name>
<dbReference type="GeneID" id="107432128"/>
<evidence type="ECO:0000259" key="2">
    <source>
        <dbReference type="Pfam" id="PF11961"/>
    </source>
</evidence>
<feature type="domain" description="DUF3475" evidence="2">
    <location>
        <begin position="34"/>
        <end position="90"/>
    </location>
</feature>
<dbReference type="Pfam" id="PF05003">
    <property type="entry name" value="DUF668"/>
    <property type="match status" value="1"/>
</dbReference>
<keyword evidence="3" id="KW-1185">Reference proteome</keyword>
<proteinExistence type="predicted"/>
<sequence length="567" mass="65370">MWGDMVSDSWFSSLLSMWKSGAETEKPEKPLIGILAFEVSGLMFKVVNLWHFLSDKEIFRLREQIVDLVGAKRLVSEDDDYLMELALDEIIEDLGQLSRSVIRLGKRCANPVYHRLEQFFNDPIQNGFQWFGWEYRLKKMERKVKKMESFVAATTQLSQEQEVLVELEQTLRRMQVTAQLDRVKLLEFQQRVMCQRQEVRNLKDLCPWNRTYDYIVRILARSLFTILARIKHVFGTNQLVSTEENGDWEYKSSDCLPRSHSFSAHMHSSVYPSESNLCGFYSGPLKKSGIKTDKIRMKNMQQHKSSVQQGKLQHSKTKRMSHVGPFKGCMVGGIDSPIEKMCKPTVGGSMRLRDVSIKTMNTMENANMGLLSSSNKIYYKLLLFNSKNKLLKVRPSTLGDAALALHYAKMIILIEKLALSPHLISPDARDDLYNMLPTTIRAALRARLRSYPKNTASSVYDPALATEWNLAVVRILEWLGPLAHNTTKWHSERNIEKQQEVSSTNVLLVQTLYFANQAKTEAAITELLMGLNYKCRIDDIKDRVMLQINGRETYDYVLRKEPNQIFS</sequence>
<dbReference type="KEGG" id="zju:107432128"/>